<dbReference type="EMBL" id="BKCJ011474732">
    <property type="protein sequence ID" value="GFD36667.1"/>
    <property type="molecule type" value="Genomic_DNA"/>
</dbReference>
<gene>
    <name evidence="1" type="ORF">Tci_908636</name>
</gene>
<sequence length="56" mass="6292">MIEHLLEQLAEFYSKHDPVKVVSLAGKTIQDAEMVKQLVDHRHLSQTPDVGIPPSD</sequence>
<accession>A0A699VN71</accession>
<protein>
    <submittedName>
        <fullName evidence="1">Uncharacterized protein</fullName>
    </submittedName>
</protein>
<dbReference type="AlphaFoldDB" id="A0A699VN71"/>
<feature type="non-terminal residue" evidence="1">
    <location>
        <position position="56"/>
    </location>
</feature>
<proteinExistence type="predicted"/>
<reference evidence="1" key="1">
    <citation type="journal article" date="2019" name="Sci. Rep.">
        <title>Draft genome of Tanacetum cinerariifolium, the natural source of mosquito coil.</title>
        <authorList>
            <person name="Yamashiro T."/>
            <person name="Shiraishi A."/>
            <person name="Satake H."/>
            <person name="Nakayama K."/>
        </authorList>
    </citation>
    <scope>NUCLEOTIDE SEQUENCE</scope>
</reference>
<evidence type="ECO:0000313" key="1">
    <source>
        <dbReference type="EMBL" id="GFD36667.1"/>
    </source>
</evidence>
<name>A0A699VN71_TANCI</name>
<comment type="caution">
    <text evidence="1">The sequence shown here is derived from an EMBL/GenBank/DDBJ whole genome shotgun (WGS) entry which is preliminary data.</text>
</comment>
<organism evidence="1">
    <name type="scientific">Tanacetum cinerariifolium</name>
    <name type="common">Dalmatian daisy</name>
    <name type="synonym">Chrysanthemum cinerariifolium</name>
    <dbReference type="NCBI Taxonomy" id="118510"/>
    <lineage>
        <taxon>Eukaryota</taxon>
        <taxon>Viridiplantae</taxon>
        <taxon>Streptophyta</taxon>
        <taxon>Embryophyta</taxon>
        <taxon>Tracheophyta</taxon>
        <taxon>Spermatophyta</taxon>
        <taxon>Magnoliopsida</taxon>
        <taxon>eudicotyledons</taxon>
        <taxon>Gunneridae</taxon>
        <taxon>Pentapetalae</taxon>
        <taxon>asterids</taxon>
        <taxon>campanulids</taxon>
        <taxon>Asterales</taxon>
        <taxon>Asteraceae</taxon>
        <taxon>Asteroideae</taxon>
        <taxon>Anthemideae</taxon>
        <taxon>Anthemidinae</taxon>
        <taxon>Tanacetum</taxon>
    </lineage>
</organism>